<keyword evidence="1" id="KW-0732">Signal</keyword>
<feature type="signal peptide" evidence="1">
    <location>
        <begin position="1"/>
        <end position="21"/>
    </location>
</feature>
<name>A0ABS5KA56_9BACT</name>
<evidence type="ECO:0000313" key="3">
    <source>
        <dbReference type="Proteomes" id="UP000721861"/>
    </source>
</evidence>
<comment type="caution">
    <text evidence="2">The sequence shown here is derived from an EMBL/GenBank/DDBJ whole genome shotgun (WGS) entry which is preliminary data.</text>
</comment>
<accession>A0ABS5KA56</accession>
<dbReference type="RefSeq" id="WP_212227534.1">
    <property type="nucleotide sequence ID" value="NZ_JAGUCN010000008.1"/>
</dbReference>
<feature type="chain" id="PRO_5046898041" evidence="1">
    <location>
        <begin position="22"/>
        <end position="459"/>
    </location>
</feature>
<organism evidence="2 3">
    <name type="scientific">Carboxylicivirga mesophila</name>
    <dbReference type="NCBI Taxonomy" id="1166478"/>
    <lineage>
        <taxon>Bacteria</taxon>
        <taxon>Pseudomonadati</taxon>
        <taxon>Bacteroidota</taxon>
        <taxon>Bacteroidia</taxon>
        <taxon>Marinilabiliales</taxon>
        <taxon>Marinilabiliaceae</taxon>
        <taxon>Carboxylicivirga</taxon>
    </lineage>
</organism>
<dbReference type="Proteomes" id="UP000721861">
    <property type="component" value="Unassembled WGS sequence"/>
</dbReference>
<dbReference type="Gene3D" id="2.60.40.3620">
    <property type="match status" value="1"/>
</dbReference>
<reference evidence="2 3" key="1">
    <citation type="journal article" date="2014" name="Int. J. Syst. Evol. Microbiol.">
        <title>Carboxylicivirga gen. nov. in the family Marinilabiliaceae with two novel species, Carboxylicivirga mesophila sp. nov. and Carboxylicivirga taeanensis sp. nov., and reclassification of Cytophaga fermentans as Saccharicrinis fermentans gen. nov., comb. nov.</title>
        <authorList>
            <person name="Yang S.H."/>
            <person name="Seo H.S."/>
            <person name="Woo J.H."/>
            <person name="Oh H.M."/>
            <person name="Jang H."/>
            <person name="Lee J.H."/>
            <person name="Kim S.J."/>
            <person name="Kwon K.K."/>
        </authorList>
    </citation>
    <scope>NUCLEOTIDE SEQUENCE [LARGE SCALE GENOMIC DNA]</scope>
    <source>
        <strain evidence="2 3">JCM 18290</strain>
    </source>
</reference>
<keyword evidence="3" id="KW-1185">Reference proteome</keyword>
<proteinExistence type="predicted"/>
<evidence type="ECO:0000313" key="2">
    <source>
        <dbReference type="EMBL" id="MBS2211403.1"/>
    </source>
</evidence>
<protein>
    <submittedName>
        <fullName evidence="2">Uncharacterized protein</fullName>
    </submittedName>
</protein>
<evidence type="ECO:0000256" key="1">
    <source>
        <dbReference type="SAM" id="SignalP"/>
    </source>
</evidence>
<dbReference type="PROSITE" id="PS51257">
    <property type="entry name" value="PROKAR_LIPOPROTEIN"/>
    <property type="match status" value="1"/>
</dbReference>
<gene>
    <name evidence="2" type="ORF">KEM09_08325</name>
</gene>
<sequence>MKSLLKIPFTFLILAAILLLGCEDDDKAGTPPTADNVTDVILAEPGDNITFEGTFNAEDGFSKISLINNEIMLDKQIVFANHVTQYYLDYKFIVPATAALKIYDITITAETLAGETENYTTKVDVATPPSVDVTTDFVALPGEEITFEGTITDAQGLTEIKIVNAGIGLEHVIELADNPTSYELSYTYTIPVVSEMKVHNGTIDVANKANRTTTLPMKVNLSGDDIVYENIYVAGGFQWWTWSPHLAYPMDVDPNDDKWFEVPVHCWDGEYEELKFLGQLDWAPDNWGLVDQADPSKGMLNDESSATILLGANGANPAYKKVRFNPYTMQYSVEDITDVVTPRTEMFIVGNGYPAYPDLDWNPEAAIPMTQNPYGYGEHIFLIEGLEFSDDVSLKFIGQTTGWDYDAGFDVAEQEVSAPVNWVKIKEGSGTKDLKFKNQAGTYTVLYDYYLKRALIWQE</sequence>
<dbReference type="EMBL" id="JAGUCN010000008">
    <property type="protein sequence ID" value="MBS2211403.1"/>
    <property type="molecule type" value="Genomic_DNA"/>
</dbReference>